<reference key="1">
    <citation type="submission" date="2007-01" db="EMBL/GenBank/DDBJ databases">
        <title>The Genome Sequence of Puccinia graminis f. sp. tritici Strain CRL 75-36-700-3.</title>
        <authorList>
            <consortium name="The Broad Institute Genome Sequencing Platform"/>
            <person name="Birren B."/>
            <person name="Lander E."/>
            <person name="Galagan J."/>
            <person name="Nusbaum C."/>
            <person name="Devon K."/>
            <person name="Cuomo C."/>
            <person name="Jaffe D."/>
            <person name="Butler J."/>
            <person name="Alvarez P."/>
            <person name="Gnerre S."/>
            <person name="Grabherr M."/>
            <person name="Mauceli E."/>
            <person name="Brockman W."/>
            <person name="Young S."/>
            <person name="LaButti K."/>
            <person name="Sykes S."/>
            <person name="DeCaprio D."/>
            <person name="Crawford M."/>
            <person name="Koehrsen M."/>
            <person name="Engels R."/>
            <person name="Montgomery P."/>
            <person name="Pearson M."/>
            <person name="Howarth C."/>
            <person name="Larson L."/>
            <person name="White J."/>
            <person name="Zeng Q."/>
            <person name="Kodira C."/>
            <person name="Yandava C."/>
            <person name="Alvarado L."/>
            <person name="O'Leary S."/>
            <person name="Szabo L."/>
            <person name="Dean R."/>
            <person name="Schein J."/>
        </authorList>
    </citation>
    <scope>NUCLEOTIDE SEQUENCE</scope>
    <source>
        <strain>CRL 75-36-700-3</strain>
    </source>
</reference>
<accession>E3LAV3</accession>
<dbReference type="Proteomes" id="UP000008783">
    <property type="component" value="Unassembled WGS sequence"/>
</dbReference>
<dbReference type="VEuPathDB" id="FungiDB:PGTG_19339"/>
<dbReference type="GeneID" id="10534967"/>
<evidence type="ECO:0000313" key="1">
    <source>
        <dbReference type="EMBL" id="EFP93678.1"/>
    </source>
</evidence>
<organism evidence="1 2">
    <name type="scientific">Puccinia graminis f. sp. tritici (strain CRL 75-36-700-3 / race SCCL)</name>
    <name type="common">Black stem rust fungus</name>
    <dbReference type="NCBI Taxonomy" id="418459"/>
    <lineage>
        <taxon>Eukaryota</taxon>
        <taxon>Fungi</taxon>
        <taxon>Dikarya</taxon>
        <taxon>Basidiomycota</taxon>
        <taxon>Pucciniomycotina</taxon>
        <taxon>Pucciniomycetes</taxon>
        <taxon>Pucciniales</taxon>
        <taxon>Pucciniaceae</taxon>
        <taxon>Puccinia</taxon>
    </lineage>
</organism>
<dbReference type="OrthoDB" id="2506572at2759"/>
<protein>
    <submittedName>
        <fullName evidence="1">Uncharacterized protein</fullName>
    </submittedName>
</protein>
<dbReference type="InParanoid" id="E3LAV3"/>
<sequence>MELFDNIKCSSETEALPGKIIKRIPLPWRSTDFNTLARQLDEIQIQKTHNTQGRQFLNSFSLENKRATSTFSASISLRNVPRGLPRNCYADEYLTMLSEIDVKLLDLKPPIDFPKLLSSTKVSLSIDMNLVCLAKAIKTIHSLIFHGWIPIWFL</sequence>
<evidence type="ECO:0000313" key="2">
    <source>
        <dbReference type="Proteomes" id="UP000008783"/>
    </source>
</evidence>
<keyword evidence="2" id="KW-1185">Reference proteome</keyword>
<name>E3LAV3_PUCGT</name>
<dbReference type="KEGG" id="pgr:PGTG_19339"/>
<dbReference type="EMBL" id="DS178403">
    <property type="protein sequence ID" value="EFP93678.1"/>
    <property type="molecule type" value="Genomic_DNA"/>
</dbReference>
<gene>
    <name evidence="1" type="ORF">PGTG_19339</name>
</gene>
<dbReference type="HOGENOM" id="CLU_128356_0_0_1"/>
<dbReference type="RefSeq" id="XP_003338097.1">
    <property type="nucleotide sequence ID" value="XM_003338049.1"/>
</dbReference>
<proteinExistence type="predicted"/>
<dbReference type="AlphaFoldDB" id="E3LAV3"/>
<reference evidence="2" key="2">
    <citation type="journal article" date="2011" name="Proc. Natl. Acad. Sci. U.S.A.">
        <title>Obligate biotrophy features unraveled by the genomic analysis of rust fungi.</title>
        <authorList>
            <person name="Duplessis S."/>
            <person name="Cuomo C.A."/>
            <person name="Lin Y.-C."/>
            <person name="Aerts A."/>
            <person name="Tisserant E."/>
            <person name="Veneault-Fourrey C."/>
            <person name="Joly D.L."/>
            <person name="Hacquard S."/>
            <person name="Amselem J."/>
            <person name="Cantarel B.L."/>
            <person name="Chiu R."/>
            <person name="Coutinho P.M."/>
            <person name="Feau N."/>
            <person name="Field M."/>
            <person name="Frey P."/>
            <person name="Gelhaye E."/>
            <person name="Goldberg J."/>
            <person name="Grabherr M.G."/>
            <person name="Kodira C.D."/>
            <person name="Kohler A."/>
            <person name="Kuees U."/>
            <person name="Lindquist E.A."/>
            <person name="Lucas S.M."/>
            <person name="Mago R."/>
            <person name="Mauceli E."/>
            <person name="Morin E."/>
            <person name="Murat C."/>
            <person name="Pangilinan J.L."/>
            <person name="Park R."/>
            <person name="Pearson M."/>
            <person name="Quesneville H."/>
            <person name="Rouhier N."/>
            <person name="Sakthikumar S."/>
            <person name="Salamov A.A."/>
            <person name="Schmutz J."/>
            <person name="Selles B."/>
            <person name="Shapiro H."/>
            <person name="Tanguay P."/>
            <person name="Tuskan G.A."/>
            <person name="Henrissat B."/>
            <person name="Van de Peer Y."/>
            <person name="Rouze P."/>
            <person name="Ellis J.G."/>
            <person name="Dodds P.N."/>
            <person name="Schein J.E."/>
            <person name="Zhong S."/>
            <person name="Hamelin R.C."/>
            <person name="Grigoriev I.V."/>
            <person name="Szabo L.J."/>
            <person name="Martin F."/>
        </authorList>
    </citation>
    <scope>NUCLEOTIDE SEQUENCE [LARGE SCALE GENOMIC DNA]</scope>
    <source>
        <strain evidence="2">CRL 75-36-700-3 / race SCCL</strain>
    </source>
</reference>